<evidence type="ECO:0000313" key="5">
    <source>
        <dbReference type="EMBL" id="ELZ23164.1"/>
    </source>
</evidence>
<dbReference type="Pfam" id="PF04967">
    <property type="entry name" value="HTH_10"/>
    <property type="match status" value="1"/>
</dbReference>
<protein>
    <submittedName>
        <fullName evidence="5">DNA binding protein</fullName>
    </submittedName>
</protein>
<dbReference type="AlphaFoldDB" id="M0CMQ8"/>
<keyword evidence="1" id="KW-0805">Transcription regulation</keyword>
<accession>M0CMQ8</accession>
<dbReference type="Pfam" id="PF24278">
    <property type="entry name" value="HVO_0513_N"/>
    <property type="match status" value="1"/>
</dbReference>
<organism evidence="5 6">
    <name type="scientific">Halosimplex carlsbadense 2-9-1</name>
    <dbReference type="NCBI Taxonomy" id="797114"/>
    <lineage>
        <taxon>Archaea</taxon>
        <taxon>Methanobacteriati</taxon>
        <taxon>Methanobacteriota</taxon>
        <taxon>Stenosarchaea group</taxon>
        <taxon>Halobacteria</taxon>
        <taxon>Halobacteriales</taxon>
        <taxon>Haloarculaceae</taxon>
        <taxon>Halosimplex</taxon>
    </lineage>
</organism>
<proteinExistence type="predicted"/>
<name>M0CMQ8_9EURY</name>
<sequence length="238" mass="25178">MLPHLSGWFIKCLGESSIVKRLRVSITAHGREGDIHPMYGVLTRAPFVERATALQWNFTGDALGILHYVEGDADAFAAAADDVDAVVGYDIEPVDDGAFYVYVRDATTASLAELFGPVSRGGLVVVPPIVYGADGTVTLTVFGPDEELQAAMGEVPDPIEVTVEAVGSLATSRVAPTARLTDRQREAVEAGLDLGYYDVPRTADHEAVADALGCAPSTAAEHLRKAESKLLRAVLGGE</sequence>
<feature type="domain" description="HTH bat-type" evidence="3">
    <location>
        <begin position="180"/>
        <end position="231"/>
    </location>
</feature>
<dbReference type="eggNOG" id="arCOG02274">
    <property type="taxonomic scope" value="Archaea"/>
</dbReference>
<dbReference type="InterPro" id="IPR056493">
    <property type="entry name" value="HVO_0513_N"/>
</dbReference>
<reference evidence="5 6" key="1">
    <citation type="journal article" date="2014" name="PLoS Genet.">
        <title>Phylogenetically driven sequencing of extremely halophilic archaea reveals strategies for static and dynamic osmo-response.</title>
        <authorList>
            <person name="Becker E.A."/>
            <person name="Seitzer P.M."/>
            <person name="Tritt A."/>
            <person name="Larsen D."/>
            <person name="Krusor M."/>
            <person name="Yao A.I."/>
            <person name="Wu D."/>
            <person name="Madern D."/>
            <person name="Eisen J.A."/>
            <person name="Darling A.E."/>
            <person name="Facciotti M.T."/>
        </authorList>
    </citation>
    <scope>NUCLEOTIDE SEQUENCE [LARGE SCALE GENOMIC DNA]</scope>
    <source>
        <strain evidence="5 6">2-9-1</strain>
    </source>
</reference>
<keyword evidence="2" id="KW-0804">Transcription</keyword>
<dbReference type="PANTHER" id="PTHR34236:SF1">
    <property type="entry name" value="DIMETHYL SULFOXIDE REDUCTASE TRANSCRIPTIONAL ACTIVATOR"/>
    <property type="match status" value="1"/>
</dbReference>
<evidence type="ECO:0000259" key="4">
    <source>
        <dbReference type="Pfam" id="PF24278"/>
    </source>
</evidence>
<dbReference type="STRING" id="797114.C475_15984"/>
<gene>
    <name evidence="5" type="ORF">C475_15984</name>
</gene>
<evidence type="ECO:0000313" key="6">
    <source>
        <dbReference type="Proteomes" id="UP000011626"/>
    </source>
</evidence>
<dbReference type="Proteomes" id="UP000011626">
    <property type="component" value="Unassembled WGS sequence"/>
</dbReference>
<dbReference type="InterPro" id="IPR007050">
    <property type="entry name" value="HTH_bacterioopsin"/>
</dbReference>
<comment type="caution">
    <text evidence="5">The sequence shown here is derived from an EMBL/GenBank/DDBJ whole genome shotgun (WGS) entry which is preliminary data.</text>
</comment>
<dbReference type="PANTHER" id="PTHR34236">
    <property type="entry name" value="DIMETHYL SULFOXIDE REDUCTASE TRANSCRIPTIONAL ACTIVATOR"/>
    <property type="match status" value="1"/>
</dbReference>
<evidence type="ECO:0000256" key="2">
    <source>
        <dbReference type="ARBA" id="ARBA00023163"/>
    </source>
</evidence>
<dbReference type="EMBL" id="AOIU01000034">
    <property type="protein sequence ID" value="ELZ23164.1"/>
    <property type="molecule type" value="Genomic_DNA"/>
</dbReference>
<evidence type="ECO:0000259" key="3">
    <source>
        <dbReference type="Pfam" id="PF04967"/>
    </source>
</evidence>
<keyword evidence="6" id="KW-1185">Reference proteome</keyword>
<evidence type="ECO:0000256" key="1">
    <source>
        <dbReference type="ARBA" id="ARBA00023015"/>
    </source>
</evidence>
<feature type="domain" description="HVO-0513-like N-terminal" evidence="4">
    <location>
        <begin position="36"/>
        <end position="168"/>
    </location>
</feature>